<comment type="caution">
    <text evidence="4">The sequence shown here is derived from an EMBL/GenBank/DDBJ whole genome shotgun (WGS) entry which is preliminary data.</text>
</comment>
<dbReference type="NCBIfam" id="TIGR03608">
    <property type="entry name" value="L_ocin_972_ABC"/>
    <property type="match status" value="1"/>
</dbReference>
<dbReference type="PROSITE" id="PS50893">
    <property type="entry name" value="ABC_TRANSPORTER_2"/>
    <property type="match status" value="1"/>
</dbReference>
<keyword evidence="2" id="KW-0067">ATP-binding</keyword>
<organism evidence="4 5">
    <name type="scientific">Streptococcus equi subsp. zooepidemicus</name>
    <dbReference type="NCBI Taxonomy" id="40041"/>
    <lineage>
        <taxon>Bacteria</taxon>
        <taxon>Bacillati</taxon>
        <taxon>Bacillota</taxon>
        <taxon>Bacilli</taxon>
        <taxon>Lactobacillales</taxon>
        <taxon>Streptococcaceae</taxon>
        <taxon>Streptococcus</taxon>
    </lineage>
</organism>
<dbReference type="PANTHER" id="PTHR42798">
    <property type="entry name" value="LIPOPROTEIN-RELEASING SYSTEM ATP-BINDING PROTEIN LOLD"/>
    <property type="match status" value="1"/>
</dbReference>
<evidence type="ECO:0000313" key="5">
    <source>
        <dbReference type="Proteomes" id="UP000255476"/>
    </source>
</evidence>
<reference evidence="4 5" key="1">
    <citation type="submission" date="2018-06" db="EMBL/GenBank/DDBJ databases">
        <authorList>
            <consortium name="Pathogen Informatics"/>
            <person name="Doyle S."/>
        </authorList>
    </citation>
    <scope>NUCLEOTIDE SEQUENCE [LARGE SCALE GENOMIC DNA]</scope>
    <source>
        <strain evidence="4 5">NCTC7023</strain>
    </source>
</reference>
<accession>A0AAX2LIB5</accession>
<feature type="domain" description="ABC transporter" evidence="3">
    <location>
        <begin position="2"/>
        <end position="209"/>
    </location>
</feature>
<name>A0AAX2LIB5_STRSZ</name>
<gene>
    <name evidence="4" type="primary">artM_6</name>
    <name evidence="4" type="ORF">NCTC7023_01714</name>
</gene>
<dbReference type="PROSITE" id="PS00211">
    <property type="entry name" value="ABC_TRANSPORTER_1"/>
    <property type="match status" value="1"/>
</dbReference>
<dbReference type="PANTHER" id="PTHR42798:SF4">
    <property type="entry name" value="ABC TRANSPORTER DOMAIN-CONTAINING PROTEIN"/>
    <property type="match status" value="1"/>
</dbReference>
<evidence type="ECO:0000259" key="3">
    <source>
        <dbReference type="PROSITE" id="PS50893"/>
    </source>
</evidence>
<dbReference type="EMBL" id="UHHT01000001">
    <property type="protein sequence ID" value="SUO82349.1"/>
    <property type="molecule type" value="Genomic_DNA"/>
</dbReference>
<dbReference type="GO" id="GO:0016887">
    <property type="term" value="F:ATP hydrolysis activity"/>
    <property type="evidence" value="ECO:0007669"/>
    <property type="project" value="InterPro"/>
</dbReference>
<evidence type="ECO:0000256" key="1">
    <source>
        <dbReference type="ARBA" id="ARBA00022741"/>
    </source>
</evidence>
<dbReference type="InterPro" id="IPR027417">
    <property type="entry name" value="P-loop_NTPase"/>
</dbReference>
<dbReference type="InterPro" id="IPR017871">
    <property type="entry name" value="ABC_transporter-like_CS"/>
</dbReference>
<dbReference type="InterPro" id="IPR003593">
    <property type="entry name" value="AAA+_ATPase"/>
</dbReference>
<dbReference type="SMART" id="SM00382">
    <property type="entry name" value="AAA"/>
    <property type="match status" value="1"/>
</dbReference>
<dbReference type="AlphaFoldDB" id="A0AAX2LIB5"/>
<protein>
    <submittedName>
        <fullName evidence="4">ABC transporter</fullName>
    </submittedName>
</protein>
<evidence type="ECO:0000313" key="4">
    <source>
        <dbReference type="EMBL" id="SUO82349.1"/>
    </source>
</evidence>
<dbReference type="InterPro" id="IPR003439">
    <property type="entry name" value="ABC_transporter-like_ATP-bd"/>
</dbReference>
<dbReference type="RefSeq" id="WP_111678083.1">
    <property type="nucleotide sequence ID" value="NZ_LS483325.1"/>
</dbReference>
<dbReference type="InterPro" id="IPR019895">
    <property type="entry name" value="L_ocin_972_ABC"/>
</dbReference>
<dbReference type="Proteomes" id="UP000255476">
    <property type="component" value="Unassembled WGS sequence"/>
</dbReference>
<evidence type="ECO:0000256" key="2">
    <source>
        <dbReference type="ARBA" id="ARBA00022840"/>
    </source>
</evidence>
<keyword evidence="1" id="KW-0547">Nucleotide-binding</keyword>
<dbReference type="Gene3D" id="3.40.50.300">
    <property type="entry name" value="P-loop containing nucleotide triphosphate hydrolases"/>
    <property type="match status" value="1"/>
</dbReference>
<proteinExistence type="predicted"/>
<dbReference type="GO" id="GO:0005524">
    <property type="term" value="F:ATP binding"/>
    <property type="evidence" value="ECO:0007669"/>
    <property type="project" value="UniProtKB-KW"/>
</dbReference>
<dbReference type="SUPFAM" id="SSF52540">
    <property type="entry name" value="P-loop containing nucleoside triphosphate hydrolases"/>
    <property type="match status" value="1"/>
</dbReference>
<dbReference type="Pfam" id="PF00005">
    <property type="entry name" value="ABC_tran"/>
    <property type="match status" value="1"/>
</dbReference>
<sequence>MIELKQVSKSFGERELFSNLSMTFEVGKVYALIGSSGSGKTTLMNMMGKLELYDGTIFYRDKDLASYKSSDFFRHELGYLFQNFGLIENQTIEENLKLGLIGQKLTKSEQHRREKQALERVGLSYLNLDKRIFELSGGESQRVALAKVILKNPPFILADEPTASIDPATSKLIMEILLSLRDTNRLIIVATHNPAIWEMADKIITMDSLR</sequence>